<evidence type="ECO:0000313" key="1">
    <source>
        <dbReference type="EMBL" id="EFF67310.1"/>
    </source>
</evidence>
<dbReference type="HOGENOM" id="CLU_1159412_0_0_9"/>
<comment type="caution">
    <text evidence="1">The sequence shown here is derived from an EMBL/GenBank/DDBJ whole genome shotgun (WGS) entry which is preliminary data.</text>
</comment>
<gene>
    <name evidence="1" type="ORF">BUTYVIB_02508</name>
</gene>
<dbReference type="STRING" id="45851.BHV86_03645"/>
<accession>D4S329</accession>
<reference evidence="1 2" key="1">
    <citation type="submission" date="2010-02" db="EMBL/GenBank/DDBJ databases">
        <authorList>
            <person name="Weinstock G."/>
            <person name="Sodergren E."/>
            <person name="Clifton S."/>
            <person name="Fulton L."/>
            <person name="Fulton B."/>
            <person name="Courtney L."/>
            <person name="Fronick C."/>
            <person name="Harrison M."/>
            <person name="Strong C."/>
            <person name="Farmer C."/>
            <person name="Delahaunty K."/>
            <person name="Markovic C."/>
            <person name="Hall O."/>
            <person name="Minx P."/>
            <person name="Tomlinson C."/>
            <person name="Mitreva M."/>
            <person name="Nelson J."/>
            <person name="Hou S."/>
            <person name="Wollam A."/>
            <person name="Pepin K.H."/>
            <person name="Johnson M."/>
            <person name="Bhonagiri V."/>
            <person name="Zhang X."/>
            <person name="Suruliraj S."/>
            <person name="Warren W."/>
            <person name="Chinwalla A."/>
            <person name="Mardis E.R."/>
            <person name="Wilson R.K."/>
        </authorList>
    </citation>
    <scope>NUCLEOTIDE SEQUENCE [LARGE SCALE GENOMIC DNA]</scope>
    <source>
        <strain evidence="1 2">DSM 2876</strain>
    </source>
</reference>
<organism evidence="1 2">
    <name type="scientific">Eshraghiella crossota DSM 2876</name>
    <dbReference type="NCBI Taxonomy" id="511680"/>
    <lineage>
        <taxon>Bacteria</taxon>
        <taxon>Bacillati</taxon>
        <taxon>Bacillota</taxon>
        <taxon>Clostridia</taxon>
        <taxon>Lachnospirales</taxon>
        <taxon>Lachnospiraceae</taxon>
        <taxon>Eshraghiella</taxon>
    </lineage>
</organism>
<dbReference type="Proteomes" id="UP000006238">
    <property type="component" value="Unassembled WGS sequence"/>
</dbReference>
<sequence>MRLHIGTDTLQKPSDVYKGDGRMKIRKMIQFILFTAVIFSLTGCGKSYEKKIEEKYGIEIEGADNDTLKIIDEYFSKLPKGFVEELKKYEGIDNRKIFIKISDEHNENVDFYSDIGKGDYWTIGNGQYMDMGLGCCTMYSIKCNVETRKNTNNFLSDWNDYNPEGFEYGNLEKFKNNMPDNSNDDEDIYFVTEPSMEQESSDWADMFSSMINYDMQVIYDRCPKVRAKAKYLCEEIERAFETVDETAYWNRYFTETK</sequence>
<dbReference type="EMBL" id="ABWN01000043">
    <property type="protein sequence ID" value="EFF67310.1"/>
    <property type="molecule type" value="Genomic_DNA"/>
</dbReference>
<protein>
    <submittedName>
        <fullName evidence="1">Uncharacterized protein</fullName>
    </submittedName>
</protein>
<keyword evidence="2" id="KW-1185">Reference proteome</keyword>
<dbReference type="AlphaFoldDB" id="D4S329"/>
<proteinExistence type="predicted"/>
<evidence type="ECO:0000313" key="2">
    <source>
        <dbReference type="Proteomes" id="UP000006238"/>
    </source>
</evidence>
<name>D4S329_9FIRM</name>